<dbReference type="Proteomes" id="UP000198943">
    <property type="component" value="Unassembled WGS sequence"/>
</dbReference>
<proteinExistence type="predicted"/>
<dbReference type="AlphaFoldDB" id="A0A1G6INR3"/>
<feature type="region of interest" description="Disordered" evidence="1">
    <location>
        <begin position="221"/>
        <end position="251"/>
    </location>
</feature>
<feature type="compositionally biased region" description="Basic and acidic residues" evidence="1">
    <location>
        <begin position="229"/>
        <end position="250"/>
    </location>
</feature>
<reference evidence="4" key="1">
    <citation type="submission" date="2016-10" db="EMBL/GenBank/DDBJ databases">
        <authorList>
            <person name="Varghese N."/>
            <person name="Submissions S."/>
        </authorList>
    </citation>
    <scope>NUCLEOTIDE SEQUENCE [LARGE SCALE GENOMIC DNA]</scope>
    <source>
        <strain evidence="4">DSM 11005</strain>
    </source>
</reference>
<organism evidence="3 4">
    <name type="scientific">Succiniclasticum ruminis</name>
    <dbReference type="NCBI Taxonomy" id="40841"/>
    <lineage>
        <taxon>Bacteria</taxon>
        <taxon>Bacillati</taxon>
        <taxon>Bacillota</taxon>
        <taxon>Negativicutes</taxon>
        <taxon>Acidaminococcales</taxon>
        <taxon>Acidaminococcaceae</taxon>
        <taxon>Succiniclasticum</taxon>
    </lineage>
</organism>
<keyword evidence="2" id="KW-0812">Transmembrane</keyword>
<sequence>MKNVMVERESCYRQGFLHNFFTALLSVSLFFLGMAEAPAVYAQFYDTDDLSLSEMLSSPIQGVTDLYKIEGAHSFKDVNDAIVTEAGVFDGEVAPGQKIRVHFYLKVRPFDEINEKRKENGKDPLEHFKWNCTIYVKAKNGDKEIGEYKQSHDNAIDNTIEYQVPKDATQVSIGMKGQYTGQFKGHDNPFLVRLNSGPVSLSVNKKYEPVPLSPAIPYSADENTAAVKPAEDKTDDRKDGKQSGGDDYRGPDMLSACVAVAVLAASGARYLWRRRKKK</sequence>
<keyword evidence="2" id="KW-0472">Membrane</keyword>
<feature type="transmembrane region" description="Helical" evidence="2">
    <location>
        <begin position="253"/>
        <end position="272"/>
    </location>
</feature>
<accession>A0A1G6INR3</accession>
<name>A0A1G6INR3_9FIRM</name>
<keyword evidence="2" id="KW-1133">Transmembrane helix</keyword>
<keyword evidence="4" id="KW-1185">Reference proteome</keyword>
<dbReference type="RefSeq" id="WP_093729338.1">
    <property type="nucleotide sequence ID" value="NZ_FMYW01000002.1"/>
</dbReference>
<evidence type="ECO:0000256" key="2">
    <source>
        <dbReference type="SAM" id="Phobius"/>
    </source>
</evidence>
<dbReference type="EMBL" id="FMYW01000002">
    <property type="protein sequence ID" value="SDC08148.1"/>
    <property type="molecule type" value="Genomic_DNA"/>
</dbReference>
<evidence type="ECO:0000313" key="3">
    <source>
        <dbReference type="EMBL" id="SDC08148.1"/>
    </source>
</evidence>
<evidence type="ECO:0000313" key="4">
    <source>
        <dbReference type="Proteomes" id="UP000198943"/>
    </source>
</evidence>
<protein>
    <submittedName>
        <fullName evidence="3">Uncharacterized protein</fullName>
    </submittedName>
</protein>
<evidence type="ECO:0000256" key="1">
    <source>
        <dbReference type="SAM" id="MobiDB-lite"/>
    </source>
</evidence>
<gene>
    <name evidence="3" type="ORF">SAMN04487864_102166</name>
</gene>